<evidence type="ECO:0000313" key="3">
    <source>
        <dbReference type="EMBL" id="CAI6363677.1"/>
    </source>
</evidence>
<evidence type="ECO:0000256" key="1">
    <source>
        <dbReference type="SAM" id="MobiDB-lite"/>
    </source>
</evidence>
<dbReference type="AlphaFoldDB" id="A0AAV0X770"/>
<gene>
    <name evidence="3" type="ORF">MEUPH1_LOCUS18589</name>
</gene>
<dbReference type="EMBL" id="CARXXK010000003">
    <property type="protein sequence ID" value="CAI6363677.1"/>
    <property type="molecule type" value="Genomic_DNA"/>
</dbReference>
<dbReference type="PANTHER" id="PTHR34153">
    <property type="entry name" value="SI:CH211-262H13.3-RELATED-RELATED"/>
    <property type="match status" value="1"/>
</dbReference>
<sequence length="486" mass="56330">MTYHIVIFVQEDTVEVVPSHWLSKDGTTCAWPHRNLDPKKQIEKKTNPNTSDFNWYDVRILAKDIATLKDAKTKCSKATHTSDLSEIENKETRKLRCKILGDADNYDFNLKKKKKNLSACQKPPKTFSPPKLIDDTDNSDFDDSDTDRTFILPNMNSCVKKSPVKYFEVKMSEKQQNMSKNNNYRSPSRKLSLEGPSSNIIKINSPASSGKWKVIIDNNNSRSTKSSKRKLNFDSMSQKTNGNRNSKGRVSQSPKHFESINTDLLKSPTRNYRLNDHNIDDVVTTQVDFNTSPMPCSRYTNEVLATDGLRNTLINLTRSITNIKYDMKNYMIKIDRIENMLSDIHANQNKSFSKEVNHLVNDSIYKFPMTNIDELNIFEEKLGDIEFRQKVVHYLSRLERDSVSDMTRQIMSKMFHNNLLSQFSYAGQKHKMVFATLHSCSIIFETVRSVQKHRNCTDQEVLKPMKFFMANAKFREEKKQQKIHSL</sequence>
<name>A0AAV0X770_9HEMI</name>
<organism evidence="3 4">
    <name type="scientific">Macrosiphum euphorbiae</name>
    <name type="common">potato aphid</name>
    <dbReference type="NCBI Taxonomy" id="13131"/>
    <lineage>
        <taxon>Eukaryota</taxon>
        <taxon>Metazoa</taxon>
        <taxon>Ecdysozoa</taxon>
        <taxon>Arthropoda</taxon>
        <taxon>Hexapoda</taxon>
        <taxon>Insecta</taxon>
        <taxon>Pterygota</taxon>
        <taxon>Neoptera</taxon>
        <taxon>Paraneoptera</taxon>
        <taxon>Hemiptera</taxon>
        <taxon>Sternorrhyncha</taxon>
        <taxon>Aphidomorpha</taxon>
        <taxon>Aphidoidea</taxon>
        <taxon>Aphididae</taxon>
        <taxon>Macrosiphini</taxon>
        <taxon>Macrosiphum</taxon>
    </lineage>
</organism>
<dbReference type="InterPro" id="IPR032071">
    <property type="entry name" value="DUF4806"/>
</dbReference>
<accession>A0AAV0X770</accession>
<feature type="compositionally biased region" description="Polar residues" evidence="1">
    <location>
        <begin position="174"/>
        <end position="186"/>
    </location>
</feature>
<comment type="caution">
    <text evidence="3">The sequence shown here is derived from an EMBL/GenBank/DDBJ whole genome shotgun (WGS) entry which is preliminary data.</text>
</comment>
<proteinExistence type="predicted"/>
<feature type="compositionally biased region" description="Polar residues" evidence="1">
    <location>
        <begin position="234"/>
        <end position="260"/>
    </location>
</feature>
<dbReference type="Pfam" id="PF16064">
    <property type="entry name" value="DUF4806"/>
    <property type="match status" value="1"/>
</dbReference>
<feature type="region of interest" description="Disordered" evidence="1">
    <location>
        <begin position="174"/>
        <end position="260"/>
    </location>
</feature>
<protein>
    <recommendedName>
        <fullName evidence="2">DUF4806 domain-containing protein</fullName>
    </recommendedName>
</protein>
<dbReference type="PANTHER" id="PTHR34153:SF2">
    <property type="entry name" value="SI:CH211-262H13.3-RELATED"/>
    <property type="match status" value="1"/>
</dbReference>
<reference evidence="3 4" key="1">
    <citation type="submission" date="2023-01" db="EMBL/GenBank/DDBJ databases">
        <authorList>
            <person name="Whitehead M."/>
        </authorList>
    </citation>
    <scope>NUCLEOTIDE SEQUENCE [LARGE SCALE GENOMIC DNA]</scope>
</reference>
<evidence type="ECO:0000259" key="2">
    <source>
        <dbReference type="Pfam" id="PF16064"/>
    </source>
</evidence>
<keyword evidence="4" id="KW-1185">Reference proteome</keyword>
<dbReference type="Proteomes" id="UP001160148">
    <property type="component" value="Unassembled WGS sequence"/>
</dbReference>
<feature type="region of interest" description="Disordered" evidence="1">
    <location>
        <begin position="119"/>
        <end position="138"/>
    </location>
</feature>
<evidence type="ECO:0000313" key="4">
    <source>
        <dbReference type="Proteomes" id="UP001160148"/>
    </source>
</evidence>
<feature type="domain" description="DUF4806" evidence="2">
    <location>
        <begin position="366"/>
        <end position="432"/>
    </location>
</feature>
<feature type="compositionally biased region" description="Polar residues" evidence="1">
    <location>
        <begin position="195"/>
        <end position="208"/>
    </location>
</feature>